<evidence type="ECO:0000313" key="3">
    <source>
        <dbReference type="EMBL" id="GFT26018.1"/>
    </source>
</evidence>
<dbReference type="InterPro" id="IPR007663">
    <property type="entry name" value="Baculo_p74"/>
</dbReference>
<gene>
    <name evidence="3" type="primary">AVEN_261796_1</name>
    <name evidence="3" type="ORF">NPIL_16931</name>
</gene>
<comment type="caution">
    <text evidence="3">The sequence shown here is derived from an EMBL/GenBank/DDBJ whole genome shotgun (WGS) entry which is preliminary data.</text>
</comment>
<evidence type="ECO:0000256" key="1">
    <source>
        <dbReference type="SAM" id="Phobius"/>
    </source>
</evidence>
<feature type="domain" description="Baculoviridae p74 N-terminal" evidence="2">
    <location>
        <begin position="4"/>
        <end position="92"/>
    </location>
</feature>
<dbReference type="GO" id="GO:0019058">
    <property type="term" value="P:viral life cycle"/>
    <property type="evidence" value="ECO:0007669"/>
    <property type="project" value="InterPro"/>
</dbReference>
<keyword evidence="1" id="KW-0472">Membrane</keyword>
<evidence type="ECO:0000259" key="2">
    <source>
        <dbReference type="Pfam" id="PF08404"/>
    </source>
</evidence>
<protein>
    <submittedName>
        <fullName evidence="3">Baculo_p74_N domain-containing protein</fullName>
    </submittedName>
</protein>
<dbReference type="AlphaFoldDB" id="A0A8X6TMD1"/>
<feature type="transmembrane region" description="Helical" evidence="1">
    <location>
        <begin position="410"/>
        <end position="443"/>
    </location>
</feature>
<dbReference type="Proteomes" id="UP000887013">
    <property type="component" value="Unassembled WGS sequence"/>
</dbReference>
<dbReference type="EMBL" id="BMAW01106771">
    <property type="protein sequence ID" value="GFT26018.1"/>
    <property type="molecule type" value="Genomic_DNA"/>
</dbReference>
<dbReference type="Pfam" id="PF04583">
    <property type="entry name" value="Baculo_p74"/>
    <property type="match status" value="1"/>
</dbReference>
<keyword evidence="4" id="KW-1185">Reference proteome</keyword>
<keyword evidence="1" id="KW-0812">Transmembrane</keyword>
<organism evidence="3 4">
    <name type="scientific">Nephila pilipes</name>
    <name type="common">Giant wood spider</name>
    <name type="synonym">Nephila maculata</name>
    <dbReference type="NCBI Taxonomy" id="299642"/>
    <lineage>
        <taxon>Eukaryota</taxon>
        <taxon>Metazoa</taxon>
        <taxon>Ecdysozoa</taxon>
        <taxon>Arthropoda</taxon>
        <taxon>Chelicerata</taxon>
        <taxon>Arachnida</taxon>
        <taxon>Araneae</taxon>
        <taxon>Araneomorphae</taxon>
        <taxon>Entelegynae</taxon>
        <taxon>Araneoidea</taxon>
        <taxon>Nephilidae</taxon>
        <taxon>Nephila</taxon>
    </lineage>
</organism>
<sequence>MDVYRQRYPQYFQHVTIQVRPATPKDYYLPPSLAGQCIVVEKIYFTKSGCKRLSCFPFKSNGEPCTQTDPVQWTRLGNQFVLSCQLSCREMHTPIDAEWWGTRCVMVNPLKKVLATFPEQLFGMQSKHPLHVGLDWKEGQIHLNKLYCRAYGLEFDGHDCYAPTGQTIGEFFLGKTVYRALKTSPIQPPDVPPPGPVPQQPPTPLSVDLSGTMPLPDTSQVAQEVASELLADFGVDIAAHLVEQILRKKAPQLLLKAAGNIPMQSALTQAVLNQTLSLSVRSLSTAGKIVAGASNVLALYSVISIILDVVDPFHYENVLTGKMVENINERLDLVYFQREKDFNPEVTPEMLWDNLLGEENESERYEYMANKIQEYLQALQANDKINYATTLPVLSHFHNKKENQQYQWTLHLIIVSMLVMLGLLFVQWVHVWAVVVLLGVTVLHENY</sequence>
<proteinExistence type="predicted"/>
<dbReference type="InterPro" id="IPR013613">
    <property type="entry name" value="Baculo_p74_N"/>
</dbReference>
<name>A0A8X6TMD1_NEPPI</name>
<dbReference type="Pfam" id="PF08404">
    <property type="entry name" value="Baculo_p74_N"/>
    <property type="match status" value="1"/>
</dbReference>
<accession>A0A8X6TMD1</accession>
<keyword evidence="1" id="KW-1133">Transmembrane helix</keyword>
<reference evidence="3" key="1">
    <citation type="submission" date="2020-08" db="EMBL/GenBank/DDBJ databases">
        <title>Multicomponent nature underlies the extraordinary mechanical properties of spider dragline silk.</title>
        <authorList>
            <person name="Kono N."/>
            <person name="Nakamura H."/>
            <person name="Mori M."/>
            <person name="Yoshida Y."/>
            <person name="Ohtoshi R."/>
            <person name="Malay A.D."/>
            <person name="Moran D.A.P."/>
            <person name="Tomita M."/>
            <person name="Numata K."/>
            <person name="Arakawa K."/>
        </authorList>
    </citation>
    <scope>NUCLEOTIDE SEQUENCE</scope>
</reference>
<dbReference type="OrthoDB" id="6418634at2759"/>
<evidence type="ECO:0000313" key="4">
    <source>
        <dbReference type="Proteomes" id="UP000887013"/>
    </source>
</evidence>